<dbReference type="RefSeq" id="WP_055102738.1">
    <property type="nucleotide sequence ID" value="NZ_LLWH01000160.1"/>
</dbReference>
<dbReference type="STRING" id="1563157.AQS70_09120"/>
<dbReference type="OrthoDB" id="6913928at2"/>
<keyword evidence="3" id="KW-1185">Reference proteome</keyword>
<name>A0A0Q1CGJ5_9PSED</name>
<keyword evidence="1" id="KW-0732">Signal</keyword>
<gene>
    <name evidence="2" type="ORF">AQS70_09120</name>
</gene>
<accession>A0A0Q1CGJ5</accession>
<evidence type="ECO:0000256" key="1">
    <source>
        <dbReference type="SAM" id="SignalP"/>
    </source>
</evidence>
<sequence length="85" mass="10097">MRNLFFLGLLLSPFSFADLIEPSHDCNQPDIPYEFEDQYERDQFQVDVEEYKTCITEFVEEQQDAIRKHKSAADDAIDEWNAFSR</sequence>
<comment type="caution">
    <text evidence="2">The sequence shown here is derived from an EMBL/GenBank/DDBJ whole genome shotgun (WGS) entry which is preliminary data.</text>
</comment>
<feature type="chain" id="PRO_5006189230" evidence="1">
    <location>
        <begin position="18"/>
        <end position="85"/>
    </location>
</feature>
<evidence type="ECO:0000313" key="2">
    <source>
        <dbReference type="EMBL" id="KQB53763.1"/>
    </source>
</evidence>
<feature type="signal peptide" evidence="1">
    <location>
        <begin position="1"/>
        <end position="17"/>
    </location>
</feature>
<proteinExistence type="predicted"/>
<organism evidence="2 3">
    <name type="scientific">Pseudomonas endophytica</name>
    <dbReference type="NCBI Taxonomy" id="1563157"/>
    <lineage>
        <taxon>Bacteria</taxon>
        <taxon>Pseudomonadati</taxon>
        <taxon>Pseudomonadota</taxon>
        <taxon>Gammaproteobacteria</taxon>
        <taxon>Pseudomonadales</taxon>
        <taxon>Pseudomonadaceae</taxon>
        <taxon>Pseudomonas</taxon>
    </lineage>
</organism>
<dbReference type="Proteomes" id="UP000050342">
    <property type="component" value="Unassembled WGS sequence"/>
</dbReference>
<dbReference type="EMBL" id="LLWH01000160">
    <property type="protein sequence ID" value="KQB53763.1"/>
    <property type="molecule type" value="Genomic_DNA"/>
</dbReference>
<evidence type="ECO:0000313" key="3">
    <source>
        <dbReference type="Proteomes" id="UP000050342"/>
    </source>
</evidence>
<protein>
    <submittedName>
        <fullName evidence="2">Uncharacterized protein</fullName>
    </submittedName>
</protein>
<reference evidence="2 3" key="1">
    <citation type="submission" date="2015-10" db="EMBL/GenBank/DDBJ databases">
        <title>Pseudomonas helleri sp. nov. and Pseudomonas weihenstephanensis sp. nov., isolated from raw cows milk.</title>
        <authorList>
            <person name="Von Neubeck M."/>
            <person name="Huptas C."/>
            <person name="Wenning M."/>
            <person name="Scherer S."/>
        </authorList>
    </citation>
    <scope>NUCLEOTIDE SEQUENCE [LARGE SCALE GENOMIC DNA]</scope>
    <source>
        <strain evidence="2 3">BSTT44</strain>
    </source>
</reference>
<dbReference type="AlphaFoldDB" id="A0A0Q1CGJ5"/>